<dbReference type="GO" id="GO:0006355">
    <property type="term" value="P:regulation of DNA-templated transcription"/>
    <property type="evidence" value="ECO:0007669"/>
    <property type="project" value="InterPro"/>
</dbReference>
<keyword evidence="3" id="KW-0614">Plasmid</keyword>
<dbReference type="EMBL" id="CP045269">
    <property type="protein sequence ID" value="QJX74742.1"/>
    <property type="molecule type" value="Genomic_DNA"/>
</dbReference>
<evidence type="ECO:0000259" key="2">
    <source>
        <dbReference type="Pfam" id="PF13411"/>
    </source>
</evidence>
<dbReference type="RefSeq" id="WP_171776460.1">
    <property type="nucleotide sequence ID" value="NZ_CP045269.1"/>
</dbReference>
<reference evidence="3 4" key="1">
    <citation type="submission" date="2019-10" db="EMBL/GenBank/DDBJ databases">
        <title>Complete genome sequences for adaption low water activity.</title>
        <authorList>
            <person name="Zhao L."/>
            <person name="Zhong J."/>
        </authorList>
    </citation>
    <scope>NUCLEOTIDE SEQUENCE [LARGE SCALE GENOMIC DNA]</scope>
    <source>
        <strain evidence="3 4">FDU301</strain>
        <plasmid evidence="4">pfdu301g</plasmid>
    </source>
</reference>
<name>A0A6M6DKY3_PRIMG</name>
<dbReference type="InterPro" id="IPR000551">
    <property type="entry name" value="MerR-type_HTH_dom"/>
</dbReference>
<organism evidence="3 4">
    <name type="scientific">Priestia megaterium</name>
    <name type="common">Bacillus megaterium</name>
    <dbReference type="NCBI Taxonomy" id="1404"/>
    <lineage>
        <taxon>Bacteria</taxon>
        <taxon>Bacillati</taxon>
        <taxon>Bacillota</taxon>
        <taxon>Bacilli</taxon>
        <taxon>Bacillales</taxon>
        <taxon>Bacillaceae</taxon>
        <taxon>Priestia</taxon>
    </lineage>
</organism>
<dbReference type="AlphaFoldDB" id="A0A6M6DKY3"/>
<evidence type="ECO:0000256" key="1">
    <source>
        <dbReference type="SAM" id="Coils"/>
    </source>
</evidence>
<gene>
    <name evidence="3" type="ORF">FDZ14_00555</name>
</gene>
<dbReference type="Pfam" id="PF13411">
    <property type="entry name" value="MerR_1"/>
    <property type="match status" value="1"/>
</dbReference>
<dbReference type="Proteomes" id="UP000501076">
    <property type="component" value="Plasmid pFDU301G"/>
</dbReference>
<evidence type="ECO:0000313" key="3">
    <source>
        <dbReference type="EMBL" id="QJX74742.1"/>
    </source>
</evidence>
<protein>
    <submittedName>
        <fullName evidence="3">MerR family transcriptional regulator</fullName>
    </submittedName>
</protein>
<geneLocation type="plasmid" evidence="4">
    <name>pfdu301g</name>
</geneLocation>
<proteinExistence type="predicted"/>
<evidence type="ECO:0000313" key="4">
    <source>
        <dbReference type="Proteomes" id="UP000501076"/>
    </source>
</evidence>
<dbReference type="InterPro" id="IPR009061">
    <property type="entry name" value="DNA-bd_dom_put_sf"/>
</dbReference>
<sequence length="168" mass="19589">MEEILMRSNEVSSEAGISESIVRKYSLALERKGYVFKKDEFGGRYYSKYDQETLEMVRSLTQQNRYTVGVATEIVAGKRKTVAAIEEKQIDFPLVKEEFDYEELKNQLENTRQEFNKIKDAIKSFENILEVNLSLLQKLGEAKNEVEMKSKENAYLEEKLRKVISILQ</sequence>
<dbReference type="SUPFAM" id="SSF46955">
    <property type="entry name" value="Putative DNA-binding domain"/>
    <property type="match status" value="1"/>
</dbReference>
<keyword evidence="1" id="KW-0175">Coiled coil</keyword>
<feature type="coiled-coil region" evidence="1">
    <location>
        <begin position="94"/>
        <end position="159"/>
    </location>
</feature>
<dbReference type="GO" id="GO:0003677">
    <property type="term" value="F:DNA binding"/>
    <property type="evidence" value="ECO:0007669"/>
    <property type="project" value="InterPro"/>
</dbReference>
<dbReference type="Gene3D" id="1.10.1660.10">
    <property type="match status" value="1"/>
</dbReference>
<accession>A0A6M6DKY3</accession>
<feature type="domain" description="HTH merR-type" evidence="2">
    <location>
        <begin position="6"/>
        <end position="76"/>
    </location>
</feature>